<organism evidence="9 10">
    <name type="scientific">Candidatus Aquicultor primus</name>
    <dbReference type="NCBI Taxonomy" id="1797195"/>
    <lineage>
        <taxon>Bacteria</taxon>
        <taxon>Bacillati</taxon>
        <taxon>Actinomycetota</taxon>
        <taxon>Candidatus Aquicultoria</taxon>
        <taxon>Candidatus Aquicultorales</taxon>
        <taxon>Candidatus Aquicultoraceae</taxon>
        <taxon>Candidatus Aquicultor</taxon>
    </lineage>
</organism>
<evidence type="ECO:0000256" key="3">
    <source>
        <dbReference type="ARBA" id="ARBA00022553"/>
    </source>
</evidence>
<accession>A0A1F2UM17</accession>
<evidence type="ECO:0000259" key="4">
    <source>
        <dbReference type="Pfam" id="PF00483"/>
    </source>
</evidence>
<dbReference type="SUPFAM" id="SSF53738">
    <property type="entry name" value="Phosphoglucomutase, first 3 domains"/>
    <property type="match status" value="2"/>
</dbReference>
<dbReference type="InterPro" id="IPR005845">
    <property type="entry name" value="A-D-PHexomutase_a/b/a-II"/>
</dbReference>
<evidence type="ECO:0000256" key="1">
    <source>
        <dbReference type="ARBA" id="ARBA00007274"/>
    </source>
</evidence>
<dbReference type="Pfam" id="PF02880">
    <property type="entry name" value="PGM_PMM_III"/>
    <property type="match status" value="1"/>
</dbReference>
<dbReference type="Gene3D" id="3.30.310.50">
    <property type="entry name" value="Alpha-D-phosphohexomutase, C-terminal domain"/>
    <property type="match status" value="1"/>
</dbReference>
<reference evidence="9 10" key="1">
    <citation type="journal article" date="2016" name="Nat. Commun.">
        <title>Thousands of microbial genomes shed light on interconnected biogeochemical processes in an aquifer system.</title>
        <authorList>
            <person name="Anantharaman K."/>
            <person name="Brown C.T."/>
            <person name="Hug L.A."/>
            <person name="Sharon I."/>
            <person name="Castelle C.J."/>
            <person name="Probst A.J."/>
            <person name="Thomas B.C."/>
            <person name="Singh A."/>
            <person name="Wilkins M.J."/>
            <person name="Karaoz U."/>
            <person name="Brodie E.L."/>
            <person name="Williams K.H."/>
            <person name="Hubbard S.S."/>
            <person name="Banfield J.F."/>
        </authorList>
    </citation>
    <scope>NUCLEOTIDE SEQUENCE [LARGE SCALE GENOMIC DNA]</scope>
</reference>
<dbReference type="Gene3D" id="3.40.120.10">
    <property type="entry name" value="Alpha-D-Glucose-1,6-Bisphosphate, subunit A, domain 3"/>
    <property type="match status" value="3"/>
</dbReference>
<feature type="domain" description="Alpha-D-phosphohexomutase alpha/beta/alpha" evidence="7">
    <location>
        <begin position="654"/>
        <end position="746"/>
    </location>
</feature>
<evidence type="ECO:0000259" key="6">
    <source>
        <dbReference type="Pfam" id="PF02879"/>
    </source>
</evidence>
<evidence type="ECO:0008006" key="11">
    <source>
        <dbReference type="Google" id="ProtNLM"/>
    </source>
</evidence>
<dbReference type="Gene3D" id="2.160.10.10">
    <property type="entry name" value="Hexapeptide repeat proteins"/>
    <property type="match status" value="1"/>
</dbReference>
<dbReference type="EMBL" id="MELI01000105">
    <property type="protein sequence ID" value="OFW32055.1"/>
    <property type="molecule type" value="Genomic_DNA"/>
</dbReference>
<dbReference type="PANTHER" id="PTHR22572">
    <property type="entry name" value="SUGAR-1-PHOSPHATE GUANYL TRANSFERASE"/>
    <property type="match status" value="1"/>
</dbReference>
<dbReference type="InterPro" id="IPR011004">
    <property type="entry name" value="Trimer_LpxA-like_sf"/>
</dbReference>
<protein>
    <recommendedName>
        <fullName evidence="11">Mannose-1-phosphate guanyltransferase</fullName>
    </recommendedName>
</protein>
<keyword evidence="3" id="KW-0597">Phosphoprotein</keyword>
<feature type="domain" description="Nucleotidyl transferase" evidence="4">
    <location>
        <begin position="2"/>
        <end position="232"/>
    </location>
</feature>
<evidence type="ECO:0000259" key="5">
    <source>
        <dbReference type="Pfam" id="PF02878"/>
    </source>
</evidence>
<dbReference type="Gene3D" id="3.90.550.10">
    <property type="entry name" value="Spore Coat Polysaccharide Biosynthesis Protein SpsA, Chain A"/>
    <property type="match status" value="1"/>
</dbReference>
<dbReference type="InterPro" id="IPR056729">
    <property type="entry name" value="GMPPB_C"/>
</dbReference>
<evidence type="ECO:0000256" key="2">
    <source>
        <dbReference type="ARBA" id="ARBA00010231"/>
    </source>
</evidence>
<evidence type="ECO:0000259" key="8">
    <source>
        <dbReference type="Pfam" id="PF25087"/>
    </source>
</evidence>
<feature type="domain" description="Alpha-D-phosphohexomutase alpha/beta/alpha" evidence="6">
    <location>
        <begin position="531"/>
        <end position="632"/>
    </location>
</feature>
<feature type="domain" description="Mannose-1-phosphate guanyltransferase C-terminal" evidence="8">
    <location>
        <begin position="263"/>
        <end position="366"/>
    </location>
</feature>
<dbReference type="SUPFAM" id="SSF53448">
    <property type="entry name" value="Nucleotide-diphospho-sugar transferases"/>
    <property type="match status" value="1"/>
</dbReference>
<dbReference type="InterPro" id="IPR029044">
    <property type="entry name" value="Nucleotide-diphossugar_trans"/>
</dbReference>
<dbReference type="Pfam" id="PF00483">
    <property type="entry name" value="NTP_transferase"/>
    <property type="match status" value="1"/>
</dbReference>
<comment type="similarity">
    <text evidence="1">Belongs to the transferase hexapeptide repeat family.</text>
</comment>
<gene>
    <name evidence="9" type="ORF">A2074_03990</name>
</gene>
<dbReference type="GO" id="GO:0016868">
    <property type="term" value="F:intramolecular phosphotransferase activity"/>
    <property type="evidence" value="ECO:0007669"/>
    <property type="project" value="InterPro"/>
</dbReference>
<dbReference type="AlphaFoldDB" id="A0A1F2UM17"/>
<dbReference type="InterPro" id="IPR005844">
    <property type="entry name" value="A-D-PHexomutase_a/b/a-I"/>
</dbReference>
<dbReference type="SUPFAM" id="SSF51161">
    <property type="entry name" value="Trimeric LpxA-like enzymes"/>
    <property type="match status" value="1"/>
</dbReference>
<sequence>MKAVVMAGGEGTRLRPLTSNQPKPMVPIVNRPCMDYILELLRNHGATDVVATLQFLPQLIKSYFGDGSVHGINLNYSIEDYPMGTAGSVKEAEDFLNETFMVISGDALTDFDLTYLMDFHKRKGAMVTIALKRVENPLEFGVVMTEESGQIDRFLEKPTWGQVFSDTVNTGIYVLEPEIFKHVPKGEKFDFSKDLFPMLLEQGAPLYGCVMDGYWCDIGNFEQYVQAHKDILDLKSNLQPPGIRMRDNVWIGDGADVDLSVDISGPVVIGQNAKIEAGAELSEYSVIGNNVLMMSKAHTHRSIIWDNAYLGSHCHVHGAVIGKSCDIKSGVRIEQGVVVGDDSVLGENSVINHDVKIYPYKKVDAGAVVNSNLIWESRGMRTLFGAKGVSGLINVDITVDLAMKLAMAYGTTLKRDAQVVVSQDASRASRMIKRAMIAGLNSTGITTNDLRITSASVNRFLIQTGQEVGGIHIRTSPFDQQSLEIHFFDTNGLDIKEGLQRDIEKYFYRQDFRRVFYNQIGETQFPQRSIEAYRDAVLKSVDIDKIQGRRFKVVVDYAFGSTAIIMPHLLEKLNCDVVGLNAYTSERRTTISPDQLNAATQQISRLVDTFKADFGIMIDSGGEKVTIIDDRGRMVSLDDALHLFVYLTCNYEQSIGKIAVPLNVSSVVEDIAKRYGRGVIRTKVSSRAMMESALDSSVMFVGSQSGGYIFTRFLPAYDGIVSFFKLMEYLAAAERPLSEIVAGMPPYHLAHTNTFCPWDKKGLVMRRLLEKAKGHEAEMIDGVKIYNAASWALVLPDPDEPVVSIYAEGDTQKDADHEVENFVDFVREVIEVGE</sequence>
<comment type="caution">
    <text evidence="9">The sequence shown here is derived from an EMBL/GenBank/DDBJ whole genome shotgun (WGS) entry which is preliminary data.</text>
</comment>
<dbReference type="InterPro" id="IPR005846">
    <property type="entry name" value="A-D-PHexomutase_a/b/a-III"/>
</dbReference>
<evidence type="ECO:0000259" key="7">
    <source>
        <dbReference type="Pfam" id="PF02880"/>
    </source>
</evidence>
<dbReference type="GO" id="GO:0005975">
    <property type="term" value="P:carbohydrate metabolic process"/>
    <property type="evidence" value="ECO:0007669"/>
    <property type="project" value="InterPro"/>
</dbReference>
<dbReference type="CDD" id="cd04181">
    <property type="entry name" value="NTP_transferase"/>
    <property type="match status" value="1"/>
</dbReference>
<dbReference type="InterPro" id="IPR050486">
    <property type="entry name" value="Mannose-1P_guanyltransferase"/>
</dbReference>
<comment type="similarity">
    <text evidence="2">Belongs to the phosphohexose mutase family.</text>
</comment>
<dbReference type="InterPro" id="IPR016055">
    <property type="entry name" value="A-D-PHexomutase_a/b/a-I/II/III"/>
</dbReference>
<evidence type="ECO:0000313" key="10">
    <source>
        <dbReference type="Proteomes" id="UP000178086"/>
    </source>
</evidence>
<dbReference type="CDD" id="cd05805">
    <property type="entry name" value="MPG1_transferase"/>
    <property type="match status" value="1"/>
</dbReference>
<dbReference type="InterPro" id="IPR036900">
    <property type="entry name" value="A-D-PHexomutase_C_sf"/>
</dbReference>
<evidence type="ECO:0000313" key="9">
    <source>
        <dbReference type="EMBL" id="OFW32055.1"/>
    </source>
</evidence>
<name>A0A1F2UM17_9ACTN</name>
<dbReference type="InterPro" id="IPR005835">
    <property type="entry name" value="NTP_transferase_dom"/>
</dbReference>
<dbReference type="SUPFAM" id="SSF55957">
    <property type="entry name" value="Phosphoglucomutase, C-terminal domain"/>
    <property type="match status" value="1"/>
</dbReference>
<feature type="domain" description="Alpha-D-phosphohexomutase alpha/beta/alpha" evidence="5">
    <location>
        <begin position="382"/>
        <end position="513"/>
    </location>
</feature>
<proteinExistence type="inferred from homology"/>
<dbReference type="Pfam" id="PF02878">
    <property type="entry name" value="PGM_PMM_I"/>
    <property type="match status" value="1"/>
</dbReference>
<dbReference type="Pfam" id="PF02879">
    <property type="entry name" value="PGM_PMM_II"/>
    <property type="match status" value="1"/>
</dbReference>
<dbReference type="Pfam" id="PF25087">
    <property type="entry name" value="GMPPB_C"/>
    <property type="match status" value="1"/>
</dbReference>
<dbReference type="Proteomes" id="UP000178086">
    <property type="component" value="Unassembled WGS sequence"/>
</dbReference>